<dbReference type="CDD" id="cd00082">
    <property type="entry name" value="HisKA"/>
    <property type="match status" value="1"/>
</dbReference>
<dbReference type="InterPro" id="IPR011123">
    <property type="entry name" value="Y_Y_Y"/>
</dbReference>
<dbReference type="FunFam" id="2.60.40.10:FF:000791">
    <property type="entry name" value="Two-component system sensor histidine kinase/response regulator"/>
    <property type="match status" value="1"/>
</dbReference>
<dbReference type="Gene3D" id="2.60.40.10">
    <property type="entry name" value="Immunoglobulins"/>
    <property type="match status" value="1"/>
</dbReference>
<keyword evidence="2" id="KW-1133">Transmembrane helix</keyword>
<dbReference type="GO" id="GO:0000155">
    <property type="term" value="F:phosphorelay sensor kinase activity"/>
    <property type="evidence" value="ECO:0007669"/>
    <property type="project" value="InterPro"/>
</dbReference>
<name>A0A0F9QG06_9ZZZZ</name>
<gene>
    <name evidence="4" type="ORF">LCGC14_1019600</name>
</gene>
<evidence type="ECO:0000256" key="1">
    <source>
        <dbReference type="ARBA" id="ARBA00022553"/>
    </source>
</evidence>
<proteinExistence type="predicted"/>
<dbReference type="Pfam" id="PF07495">
    <property type="entry name" value="Y_Y_Y"/>
    <property type="match status" value="1"/>
</dbReference>
<reference evidence="4" key="1">
    <citation type="journal article" date="2015" name="Nature">
        <title>Complex archaea that bridge the gap between prokaryotes and eukaryotes.</title>
        <authorList>
            <person name="Spang A."/>
            <person name="Saw J.H."/>
            <person name="Jorgensen S.L."/>
            <person name="Zaremba-Niedzwiedzka K."/>
            <person name="Martijn J."/>
            <person name="Lind A.E."/>
            <person name="van Eijk R."/>
            <person name="Schleper C."/>
            <person name="Guy L."/>
            <person name="Ettema T.J."/>
        </authorList>
    </citation>
    <scope>NUCLEOTIDE SEQUENCE</scope>
</reference>
<feature type="non-terminal residue" evidence="4">
    <location>
        <position position="962"/>
    </location>
</feature>
<feature type="domain" description="Signal transduction histidine kinase dimerisation/phosphoacceptor" evidence="3">
    <location>
        <begin position="852"/>
        <end position="920"/>
    </location>
</feature>
<accession>A0A0F9QG06</accession>
<dbReference type="SUPFAM" id="SSF63829">
    <property type="entry name" value="Calcium-dependent phosphotriesterase"/>
    <property type="match status" value="2"/>
</dbReference>
<keyword evidence="2" id="KW-0472">Membrane</keyword>
<sequence>MIHQITLRILAVFIFFISFDSTYSQTDITLNFQHIKTGMSQSTATVLFEDSYGFIWVGTRNGLNKYDGKDFEIFKKSLDGKTGLTNDYILSIYEDNQDLLIGTNQGLTMYDRRLNVANPYPFKGDGKKLETKRFETIIKINKTLWLGTEIDGLFRYHTETGKLKHFSTARNKTKVENGKSNKIIKTVPLDDERILIISTYNVYIINMDMKILNQIQENTEITSAIALDKDKFILGTGNGSLIDLSLSATSKLLTKKKSISPGYVIRSLAQDDNDDLWIGTENNGLFISSLAMDTIRHEEHSVNRPTSISCNSIWTLLKARNGVMWIAPFKSGLSFYDQEYYKFKHIKTNPIKEQSLSNDLVNCIIEDDEGNIWIGTEGGLNYWNRTSNLFQQYTSNDETFGTNAVLSLLETNSDELWAGSWGNGITIFNTVSKKFEIWNTENSFLLSNNIPGLLKDSKDRIWILNFFGGIQLFDQQTNIYQNIPLTSHFNGADINTMYHVFEDKAGNIWIGTLNSGLFKLTENEGTWKSVHYHSNNSRNALSNDFVNTIVQDNNDIIWVGTAGGLNKYMPEEDSFLSISEFDGLRNDAIKGIVVESKKYLWLSTEGGISKFNTSTGETINYDVADGLQSNEFNSNSFLVTKTEEYIFGGVNGLNIFRPDEVEKRKDEPALFISGLKLFNREVIPNDNTGILQKDVSQVKSLTFNHNQSVFTIDFKAITYRHPNRVNYAYFLEGFETDWNYVENTSSATYTNLNPGNYTLRIKSTNSDGIWVNNEVKLNIEIIPPYWQTWWFKLMALVFLLFFLYISYNIKVRTIKKNQNILKRKIEERTTELQLQKEKLLVAKKDLELKNEEIQRFTFAVSHDLKTPLNNIVGIASFIPMEIELKDFPNIQEYLELIDLSCSNMNELIADITKIAQLGKIENDSEVLDINKLLVTVKNLTKAKLDMSNIEVDISENLPNIYG</sequence>
<keyword evidence="2" id="KW-0812">Transmembrane</keyword>
<dbReference type="AlphaFoldDB" id="A0A0F9QG06"/>
<evidence type="ECO:0000313" key="4">
    <source>
        <dbReference type="EMBL" id="KKN12131.1"/>
    </source>
</evidence>
<dbReference type="InterPro" id="IPR003661">
    <property type="entry name" value="HisK_dim/P_dom"/>
</dbReference>
<dbReference type="PANTHER" id="PTHR43547">
    <property type="entry name" value="TWO-COMPONENT HISTIDINE KINASE"/>
    <property type="match status" value="1"/>
</dbReference>
<organism evidence="4">
    <name type="scientific">marine sediment metagenome</name>
    <dbReference type="NCBI Taxonomy" id="412755"/>
    <lineage>
        <taxon>unclassified sequences</taxon>
        <taxon>metagenomes</taxon>
        <taxon>ecological metagenomes</taxon>
    </lineage>
</organism>
<dbReference type="Pfam" id="PF00512">
    <property type="entry name" value="HisKA"/>
    <property type="match status" value="1"/>
</dbReference>
<dbReference type="SUPFAM" id="SSF47384">
    <property type="entry name" value="Homodimeric domain of signal transducing histidine kinase"/>
    <property type="match status" value="1"/>
</dbReference>
<dbReference type="EMBL" id="LAZR01004064">
    <property type="protein sequence ID" value="KKN12131.1"/>
    <property type="molecule type" value="Genomic_DNA"/>
</dbReference>
<protein>
    <recommendedName>
        <fullName evidence="3">Signal transduction histidine kinase dimerisation/phosphoacceptor domain-containing protein</fullName>
    </recommendedName>
</protein>
<dbReference type="SUPFAM" id="SSF101898">
    <property type="entry name" value="NHL repeat"/>
    <property type="match status" value="1"/>
</dbReference>
<dbReference type="Pfam" id="PF07494">
    <property type="entry name" value="Reg_prop"/>
    <property type="match status" value="5"/>
</dbReference>
<dbReference type="InterPro" id="IPR036097">
    <property type="entry name" value="HisK_dim/P_sf"/>
</dbReference>
<feature type="transmembrane region" description="Helical" evidence="2">
    <location>
        <begin position="789"/>
        <end position="807"/>
    </location>
</feature>
<dbReference type="InterPro" id="IPR015943">
    <property type="entry name" value="WD40/YVTN_repeat-like_dom_sf"/>
</dbReference>
<evidence type="ECO:0000259" key="3">
    <source>
        <dbReference type="SMART" id="SM00388"/>
    </source>
</evidence>
<dbReference type="SMART" id="SM00388">
    <property type="entry name" value="HisKA"/>
    <property type="match status" value="1"/>
</dbReference>
<keyword evidence="1" id="KW-0597">Phosphoprotein</keyword>
<comment type="caution">
    <text evidence="4">The sequence shown here is derived from an EMBL/GenBank/DDBJ whole genome shotgun (WGS) entry which is preliminary data.</text>
</comment>
<dbReference type="Gene3D" id="1.10.287.130">
    <property type="match status" value="1"/>
</dbReference>
<evidence type="ECO:0000256" key="2">
    <source>
        <dbReference type="SAM" id="Phobius"/>
    </source>
</evidence>
<dbReference type="InterPro" id="IPR013783">
    <property type="entry name" value="Ig-like_fold"/>
</dbReference>
<dbReference type="PANTHER" id="PTHR43547:SF2">
    <property type="entry name" value="HYBRID SIGNAL TRANSDUCTION HISTIDINE KINASE C"/>
    <property type="match status" value="1"/>
</dbReference>
<dbReference type="InterPro" id="IPR011110">
    <property type="entry name" value="Reg_prop"/>
</dbReference>
<dbReference type="Gene3D" id="2.130.10.10">
    <property type="entry name" value="YVTN repeat-like/Quinoprotein amine dehydrogenase"/>
    <property type="match status" value="3"/>
</dbReference>